<dbReference type="PANTHER" id="PTHR43370">
    <property type="entry name" value="SUGAR ABC TRANSPORTER INTEGRAL MEMBRANE PROTEIN-RELATED"/>
    <property type="match status" value="1"/>
</dbReference>
<evidence type="ECO:0000256" key="5">
    <source>
        <dbReference type="ARBA" id="ARBA00023136"/>
    </source>
</evidence>
<organism evidence="7 8">
    <name type="scientific">Mesomycoplasma neurolyticum</name>
    <dbReference type="NCBI Taxonomy" id="2120"/>
    <lineage>
        <taxon>Bacteria</taxon>
        <taxon>Bacillati</taxon>
        <taxon>Mycoplasmatota</taxon>
        <taxon>Mycoplasmoidales</taxon>
        <taxon>Metamycoplasmataceae</taxon>
        <taxon>Mesomycoplasma</taxon>
    </lineage>
</organism>
<evidence type="ECO:0000256" key="2">
    <source>
        <dbReference type="ARBA" id="ARBA00022475"/>
    </source>
</evidence>
<evidence type="ECO:0000256" key="6">
    <source>
        <dbReference type="SAM" id="Phobius"/>
    </source>
</evidence>
<proteinExistence type="predicted"/>
<evidence type="ECO:0000256" key="4">
    <source>
        <dbReference type="ARBA" id="ARBA00022989"/>
    </source>
</evidence>
<dbReference type="GO" id="GO:0022857">
    <property type="term" value="F:transmembrane transporter activity"/>
    <property type="evidence" value="ECO:0007669"/>
    <property type="project" value="InterPro"/>
</dbReference>
<feature type="transmembrane region" description="Helical" evidence="6">
    <location>
        <begin position="64"/>
        <end position="87"/>
    </location>
</feature>
<keyword evidence="3 6" id="KW-0812">Transmembrane</keyword>
<feature type="transmembrane region" description="Helical" evidence="6">
    <location>
        <begin position="214"/>
        <end position="233"/>
    </location>
</feature>
<name>A0A449A5E3_9BACT</name>
<dbReference type="RefSeq" id="WP_129719838.1">
    <property type="nucleotide sequence ID" value="NZ_LR214951.1"/>
</dbReference>
<reference evidence="7 8" key="1">
    <citation type="submission" date="2019-01" db="EMBL/GenBank/DDBJ databases">
        <authorList>
            <consortium name="Pathogen Informatics"/>
        </authorList>
    </citation>
    <scope>NUCLEOTIDE SEQUENCE [LARGE SCALE GENOMIC DNA]</scope>
    <source>
        <strain evidence="7 8">NCTC10166</strain>
    </source>
</reference>
<feature type="transmembrane region" description="Helical" evidence="6">
    <location>
        <begin position="141"/>
        <end position="160"/>
    </location>
</feature>
<comment type="subcellular location">
    <subcellularLocation>
        <location evidence="1">Cell membrane</location>
        <topology evidence="1">Multi-pass membrane protein</topology>
    </subcellularLocation>
</comment>
<keyword evidence="5 6" id="KW-0472">Membrane</keyword>
<evidence type="ECO:0000256" key="3">
    <source>
        <dbReference type="ARBA" id="ARBA00022692"/>
    </source>
</evidence>
<keyword evidence="4 6" id="KW-1133">Transmembrane helix</keyword>
<dbReference type="AlphaFoldDB" id="A0A449A5E3"/>
<feature type="transmembrane region" description="Helical" evidence="6">
    <location>
        <begin position="6"/>
        <end position="26"/>
    </location>
</feature>
<protein>
    <submittedName>
        <fullName evidence="7">ABC-type uncharacterized transport system, permease component</fullName>
    </submittedName>
</protein>
<feature type="transmembrane region" description="Helical" evidence="6">
    <location>
        <begin position="99"/>
        <end position="121"/>
    </location>
</feature>
<dbReference type="InterPro" id="IPR001851">
    <property type="entry name" value="ABC_transp_permease"/>
</dbReference>
<keyword evidence="2" id="KW-1003">Cell membrane</keyword>
<dbReference type="Pfam" id="PF02653">
    <property type="entry name" value="BPD_transp_2"/>
    <property type="match status" value="1"/>
</dbReference>
<feature type="transmembrane region" description="Helical" evidence="6">
    <location>
        <begin position="271"/>
        <end position="290"/>
    </location>
</feature>
<dbReference type="GO" id="GO:0005886">
    <property type="term" value="C:plasma membrane"/>
    <property type="evidence" value="ECO:0007669"/>
    <property type="project" value="UniProtKB-SubCell"/>
</dbReference>
<gene>
    <name evidence="7" type="ORF">NCTC10166_00422</name>
</gene>
<accession>A0A449A5E3</accession>
<dbReference type="PANTHER" id="PTHR43370:SF1">
    <property type="entry name" value="GUANOSINE ABC TRANSPORTER PERMEASE PROTEIN NUPQ"/>
    <property type="match status" value="1"/>
</dbReference>
<dbReference type="Proteomes" id="UP000289440">
    <property type="component" value="Chromosome"/>
</dbReference>
<keyword evidence="8" id="KW-1185">Reference proteome</keyword>
<dbReference type="EMBL" id="LR214951">
    <property type="protein sequence ID" value="VEU59449.1"/>
    <property type="molecule type" value="Genomic_DNA"/>
</dbReference>
<feature type="transmembrane region" description="Helical" evidence="6">
    <location>
        <begin position="188"/>
        <end position="208"/>
    </location>
</feature>
<evidence type="ECO:0000256" key="1">
    <source>
        <dbReference type="ARBA" id="ARBA00004651"/>
    </source>
</evidence>
<evidence type="ECO:0000313" key="7">
    <source>
        <dbReference type="EMBL" id="VEU59449.1"/>
    </source>
</evidence>
<dbReference type="CDD" id="cd06580">
    <property type="entry name" value="TM_PBP1_transp_TpRbsC_like"/>
    <property type="match status" value="1"/>
</dbReference>
<feature type="transmembrane region" description="Helical" evidence="6">
    <location>
        <begin position="33"/>
        <end position="52"/>
    </location>
</feature>
<feature type="transmembrane region" description="Helical" evidence="6">
    <location>
        <begin position="240"/>
        <end position="259"/>
    </location>
</feature>
<evidence type="ECO:0000313" key="8">
    <source>
        <dbReference type="Proteomes" id="UP000289440"/>
    </source>
</evidence>
<dbReference type="KEGG" id="mnu:NCTC10166_00422"/>
<dbReference type="OrthoDB" id="9792579at2"/>
<sequence length="309" mass="33551">MQTVLFIIVPAIVLFTIISLSALSGLFSEKVGIVNIAIESMIIIGATSYLMFRQIFKVESPWFQIPLMIIASFSAGLFALLHGVITIKLKGDHIISGVALNLFAPAIALVLLKLVGVANRFEGSMKELAWSSNSINDWKNIISLKLFLTFFIFIVAIVLLNKTKWGLRLKSIGENPQAADVAGINVNFFKWQGIFISGLIAGLAGSIFGQWKGLTFSGQAEGFGFLALTVLIMSQWKPSIILVVSILFSGIYSAGLVMSTGQGVFVPLKEYGSFFNALPFFITLVILLATSKKSQMPAALGVPYDKSTR</sequence>